<name>A0ABX6C9D9_9LACO</name>
<sequence>MPRTSIFNMSLNKIYPMLVQKAERKKRTQAEVNQIICWLTGYSQTELDAQLAKDIPYQTFFEEAPQMNPNCVLITGVVCGVRVEDIEDPLMQKIRWLDKLVDELAKGKAMEKILRE</sequence>
<keyword evidence="2" id="KW-1185">Reference proteome</keyword>
<dbReference type="Pfam" id="PF09966">
    <property type="entry name" value="DUF2200"/>
    <property type="match status" value="1"/>
</dbReference>
<dbReference type="PIRSF" id="PIRSF033199">
    <property type="entry name" value="UCP033199"/>
    <property type="match status" value="1"/>
</dbReference>
<protein>
    <submittedName>
        <fullName evidence="1">DUF2200 domain-containing protein</fullName>
    </submittedName>
</protein>
<dbReference type="InterPro" id="IPR014580">
    <property type="entry name" value="UCP033199"/>
</dbReference>
<evidence type="ECO:0000313" key="2">
    <source>
        <dbReference type="Proteomes" id="UP000326334"/>
    </source>
</evidence>
<reference evidence="1 2" key="1">
    <citation type="submission" date="2019-10" db="EMBL/GenBank/DDBJ databases">
        <title>Genome sequencing of Lactobacillus graminis.</title>
        <authorList>
            <person name="Kim K."/>
        </authorList>
    </citation>
    <scope>NUCLEOTIDE SEQUENCE [LARGE SCALE GENOMIC DNA]</scope>
    <source>
        <strain evidence="1 2">LG542</strain>
    </source>
</reference>
<dbReference type="Gene3D" id="1.10.8.290">
    <property type="entry name" value="uncharacterized protein sp1917 domain"/>
    <property type="match status" value="1"/>
</dbReference>
<proteinExistence type="predicted"/>
<evidence type="ECO:0000313" key="1">
    <source>
        <dbReference type="EMBL" id="QFP79377.1"/>
    </source>
</evidence>
<dbReference type="RefSeq" id="WP_057908431.1">
    <property type="nucleotide sequence ID" value="NZ_CP045007.1"/>
</dbReference>
<dbReference type="InterPro" id="IPR023204">
    <property type="entry name" value="SP1917_dom_sf"/>
</dbReference>
<accession>A0ABX6C9D9</accession>
<gene>
    <name evidence="1" type="ORF">LG542_03670</name>
</gene>
<dbReference type="EMBL" id="CP045007">
    <property type="protein sequence ID" value="QFP79377.1"/>
    <property type="molecule type" value="Genomic_DNA"/>
</dbReference>
<organism evidence="1 2">
    <name type="scientific">Latilactobacillus graminis</name>
    <dbReference type="NCBI Taxonomy" id="60519"/>
    <lineage>
        <taxon>Bacteria</taxon>
        <taxon>Bacillati</taxon>
        <taxon>Bacillota</taxon>
        <taxon>Bacilli</taxon>
        <taxon>Lactobacillales</taxon>
        <taxon>Lactobacillaceae</taxon>
        <taxon>Latilactobacillus</taxon>
    </lineage>
</organism>
<dbReference type="Proteomes" id="UP000326334">
    <property type="component" value="Chromosome"/>
</dbReference>